<dbReference type="Pfam" id="PF00437">
    <property type="entry name" value="T2SSE"/>
    <property type="match status" value="1"/>
</dbReference>
<sequence length="351" mass="39068">MDIKELLQLTIDRQASDLHLIAGIPPYVRVEGQLAAVTNEEVLTPDMIIKFLKEILDPEQFERLSVNKEIDFSLAYSQKARFRVNAYTQKGSLAVSFRLIPLEIPDLEGLGLPKILHSFTGLKQGFVLVTGPTGHGKSTASMINEINQTRSEHIVTIEDPIEFVFKSQNSIISQREMGDDTHSWQIALRSVLREDPDVVLIGEMRDRETIASAITVAETGHLVFATLHTNSAAQTVDRVVDVFPEEQQEQVRLQLSSVIEAVFSMRLIPSTGGRRVVAHEIMLGTSAIKTAIRDGKTHQIDNIIQTSTEVGMNTLEMSLASLVRQGKITLETAQSYSLRPEELSRLVRSSK</sequence>
<dbReference type="GO" id="GO:0005524">
    <property type="term" value="F:ATP binding"/>
    <property type="evidence" value="ECO:0007669"/>
    <property type="project" value="InterPro"/>
</dbReference>
<protein>
    <submittedName>
        <fullName evidence="3">Twitching motility protein</fullName>
    </submittedName>
</protein>
<feature type="domain" description="Bacterial type II secretion system protein E" evidence="2">
    <location>
        <begin position="192"/>
        <end position="206"/>
    </location>
</feature>
<reference evidence="3 4" key="1">
    <citation type="journal article" date="2015" name="Nature">
        <title>rRNA introns, odd ribosomes, and small enigmatic genomes across a large radiation of phyla.</title>
        <authorList>
            <person name="Brown C.T."/>
            <person name="Hug L.A."/>
            <person name="Thomas B.C."/>
            <person name="Sharon I."/>
            <person name="Castelle C.J."/>
            <person name="Singh A."/>
            <person name="Wilkins M.J."/>
            <person name="Williams K.H."/>
            <person name="Banfield J.F."/>
        </authorList>
    </citation>
    <scope>NUCLEOTIDE SEQUENCE [LARGE SCALE GENOMIC DNA]</scope>
</reference>
<dbReference type="AlphaFoldDB" id="A0A0G0PL63"/>
<evidence type="ECO:0000256" key="1">
    <source>
        <dbReference type="ARBA" id="ARBA00006611"/>
    </source>
</evidence>
<dbReference type="EMBL" id="LBXL01000045">
    <property type="protein sequence ID" value="KKR28623.1"/>
    <property type="molecule type" value="Genomic_DNA"/>
</dbReference>
<name>A0A0G0PL63_9BACT</name>
<dbReference type="Gene3D" id="3.40.50.300">
    <property type="entry name" value="P-loop containing nucleotide triphosphate hydrolases"/>
    <property type="match status" value="1"/>
</dbReference>
<evidence type="ECO:0000313" key="4">
    <source>
        <dbReference type="Proteomes" id="UP000034793"/>
    </source>
</evidence>
<dbReference type="InterPro" id="IPR006321">
    <property type="entry name" value="PilT/PilU"/>
</dbReference>
<dbReference type="SUPFAM" id="SSF52540">
    <property type="entry name" value="P-loop containing nucleoside triphosphate hydrolases"/>
    <property type="match status" value="1"/>
</dbReference>
<dbReference type="Gene3D" id="3.30.450.90">
    <property type="match status" value="1"/>
</dbReference>
<dbReference type="Proteomes" id="UP000034793">
    <property type="component" value="Unassembled WGS sequence"/>
</dbReference>
<dbReference type="NCBIfam" id="TIGR01420">
    <property type="entry name" value="pilT_fam"/>
    <property type="match status" value="1"/>
</dbReference>
<organism evidence="3 4">
    <name type="scientific">Candidatus Woesebacteria bacterium GW2011_GWA1_39_8</name>
    <dbReference type="NCBI Taxonomy" id="1618552"/>
    <lineage>
        <taxon>Bacteria</taxon>
        <taxon>Candidatus Woeseibacteriota</taxon>
    </lineage>
</organism>
<evidence type="ECO:0000259" key="2">
    <source>
        <dbReference type="PROSITE" id="PS00662"/>
    </source>
</evidence>
<dbReference type="InterPro" id="IPR050921">
    <property type="entry name" value="T4SS_GSP_E_ATPase"/>
</dbReference>
<dbReference type="PROSITE" id="PS00662">
    <property type="entry name" value="T2SP_E"/>
    <property type="match status" value="1"/>
</dbReference>
<dbReference type="InterPro" id="IPR001482">
    <property type="entry name" value="T2SS/T4SS_dom"/>
</dbReference>
<accession>A0A0G0PL63</accession>
<dbReference type="GO" id="GO:0016887">
    <property type="term" value="F:ATP hydrolysis activity"/>
    <property type="evidence" value="ECO:0007669"/>
    <property type="project" value="InterPro"/>
</dbReference>
<dbReference type="CDD" id="cd01131">
    <property type="entry name" value="PilT"/>
    <property type="match status" value="1"/>
</dbReference>
<comment type="similarity">
    <text evidence="1">Belongs to the GSP E family.</text>
</comment>
<dbReference type="PANTHER" id="PTHR30486">
    <property type="entry name" value="TWITCHING MOTILITY PROTEIN PILT"/>
    <property type="match status" value="1"/>
</dbReference>
<dbReference type="InterPro" id="IPR027417">
    <property type="entry name" value="P-loop_NTPase"/>
</dbReference>
<comment type="caution">
    <text evidence="3">The sequence shown here is derived from an EMBL/GenBank/DDBJ whole genome shotgun (WGS) entry which is preliminary data.</text>
</comment>
<proteinExistence type="inferred from homology"/>
<evidence type="ECO:0000313" key="3">
    <source>
        <dbReference type="EMBL" id="KKR28623.1"/>
    </source>
</evidence>
<gene>
    <name evidence="3" type="ORF">UT61_C0045G0009</name>
</gene>
<dbReference type="PATRIC" id="fig|1618552.3.peg.964"/>